<dbReference type="AlphaFoldDB" id="A0A7G9YYR7"/>
<accession>A0A7G9YYR7</accession>
<evidence type="ECO:0008006" key="2">
    <source>
        <dbReference type="Google" id="ProtNLM"/>
    </source>
</evidence>
<dbReference type="EMBL" id="MT631532">
    <property type="protein sequence ID" value="QNO53151.1"/>
    <property type="molecule type" value="Genomic_DNA"/>
</dbReference>
<reference evidence="1" key="1">
    <citation type="submission" date="2020-06" db="EMBL/GenBank/DDBJ databases">
        <title>Unique genomic features of the anaerobic methanotrophic archaea.</title>
        <authorList>
            <person name="Chadwick G.L."/>
            <person name="Skennerton C.T."/>
            <person name="Laso-Perez R."/>
            <person name="Leu A.O."/>
            <person name="Speth D.R."/>
            <person name="Yu H."/>
            <person name="Morgan-Lang C."/>
            <person name="Hatzenpichler R."/>
            <person name="Goudeau D."/>
            <person name="Malmstrom R."/>
            <person name="Brazelton W.J."/>
            <person name="Woyke T."/>
            <person name="Hallam S.J."/>
            <person name="Tyson G.W."/>
            <person name="Wegener G."/>
            <person name="Boetius A."/>
            <person name="Orphan V."/>
        </authorList>
    </citation>
    <scope>NUCLEOTIDE SEQUENCE</scope>
</reference>
<gene>
    <name evidence="1" type="ORF">GJIJNDME_00037</name>
</gene>
<proteinExistence type="predicted"/>
<organism evidence="1">
    <name type="scientific">Candidatus Methanophagaceae archaeon ANME-1 ERB6</name>
    <dbReference type="NCBI Taxonomy" id="2759912"/>
    <lineage>
        <taxon>Archaea</taxon>
        <taxon>Methanobacteriati</taxon>
        <taxon>Methanobacteriota</taxon>
        <taxon>Stenosarchaea group</taxon>
        <taxon>Methanomicrobia</taxon>
        <taxon>Candidatus Methanophagales</taxon>
        <taxon>Candidatus Methanophagaceae</taxon>
    </lineage>
</organism>
<evidence type="ECO:0000313" key="1">
    <source>
        <dbReference type="EMBL" id="QNO53151.1"/>
    </source>
</evidence>
<protein>
    <recommendedName>
        <fullName evidence="2">DNA methylase N-4/N-6 domain-containing protein</fullName>
    </recommendedName>
</protein>
<sequence>MNFFSHMNNRTRNFKIHKLCAIIDMNELHTKSQNSEIIWSKYKQAYLIPELEQENKGIISKNRTSTFVDNMQLPIHRWFRYSDGYSAEWVKEVVSDFKGNNAIKLFEPFVGAGSTFLPGEESRTESVLNIAPGRM</sequence>
<name>A0A7G9YYR7_9EURY</name>